<dbReference type="RefSeq" id="WP_425564721.1">
    <property type="nucleotide sequence ID" value="NZ_BAAAPN010000104.1"/>
</dbReference>
<accession>A0ABN2L5P2</accession>
<dbReference type="Pfam" id="PF13427">
    <property type="entry name" value="AadA_C"/>
    <property type="match status" value="1"/>
</dbReference>
<dbReference type="Proteomes" id="UP001501475">
    <property type="component" value="Unassembled WGS sequence"/>
</dbReference>
<name>A0ABN2L5P2_9MICO</name>
<protein>
    <recommendedName>
        <fullName evidence="2">Adenylyltransferase AadA C-terminal domain-containing protein</fullName>
    </recommendedName>
</protein>
<dbReference type="EMBL" id="BAAAPN010000104">
    <property type="protein sequence ID" value="GAA1775475.1"/>
    <property type="molecule type" value="Genomic_DNA"/>
</dbReference>
<organism evidence="3 4">
    <name type="scientific">Nostocoides vanveenii</name>
    <dbReference type="NCBI Taxonomy" id="330835"/>
    <lineage>
        <taxon>Bacteria</taxon>
        <taxon>Bacillati</taxon>
        <taxon>Actinomycetota</taxon>
        <taxon>Actinomycetes</taxon>
        <taxon>Micrococcales</taxon>
        <taxon>Intrasporangiaceae</taxon>
        <taxon>Nostocoides</taxon>
    </lineage>
</organism>
<keyword evidence="4" id="KW-1185">Reference proteome</keyword>
<keyword evidence="1" id="KW-0808">Transferase</keyword>
<reference evidence="3 4" key="1">
    <citation type="journal article" date="2019" name="Int. J. Syst. Evol. Microbiol.">
        <title>The Global Catalogue of Microorganisms (GCM) 10K type strain sequencing project: providing services to taxonomists for standard genome sequencing and annotation.</title>
        <authorList>
            <consortium name="The Broad Institute Genomics Platform"/>
            <consortium name="The Broad Institute Genome Sequencing Center for Infectious Disease"/>
            <person name="Wu L."/>
            <person name="Ma J."/>
        </authorList>
    </citation>
    <scope>NUCLEOTIDE SEQUENCE [LARGE SCALE GENOMIC DNA]</scope>
    <source>
        <strain evidence="3 4">JCM 15591</strain>
    </source>
</reference>
<evidence type="ECO:0000256" key="1">
    <source>
        <dbReference type="ARBA" id="ARBA00022679"/>
    </source>
</evidence>
<feature type="domain" description="Adenylyltransferase AadA C-terminal" evidence="2">
    <location>
        <begin position="27"/>
        <end position="81"/>
    </location>
</feature>
<dbReference type="InterPro" id="IPR025184">
    <property type="entry name" value="AadA_C"/>
</dbReference>
<evidence type="ECO:0000259" key="2">
    <source>
        <dbReference type="Pfam" id="PF13427"/>
    </source>
</evidence>
<proteinExistence type="predicted"/>
<sequence length="99" mass="11104">MIGLQGLVGRAGQFAAHHTEGRRRRRARIWYTAETGRLLPKDTAAAWAVRRLRGAPARVLTHTRTLYLTSTYADETWPTELREQVGFTADELAARIGEG</sequence>
<comment type="caution">
    <text evidence="3">The sequence shown here is derived from an EMBL/GenBank/DDBJ whole genome shotgun (WGS) entry which is preliminary data.</text>
</comment>
<gene>
    <name evidence="3" type="ORF">GCM10009810_35660</name>
</gene>
<evidence type="ECO:0000313" key="3">
    <source>
        <dbReference type="EMBL" id="GAA1775475.1"/>
    </source>
</evidence>
<evidence type="ECO:0000313" key="4">
    <source>
        <dbReference type="Proteomes" id="UP001501475"/>
    </source>
</evidence>